<dbReference type="STRING" id="1408157.A0A1J7J4S5"/>
<evidence type="ECO:0000259" key="1">
    <source>
        <dbReference type="Pfam" id="PF25482"/>
    </source>
</evidence>
<dbReference type="EMBL" id="KV875093">
    <property type="protein sequence ID" value="OIW34461.1"/>
    <property type="molecule type" value="Genomic_DNA"/>
</dbReference>
<gene>
    <name evidence="2" type="ORF">CONLIGDRAFT_675438</name>
</gene>
<protein>
    <recommendedName>
        <fullName evidence="1">DUF7905 domain-containing protein</fullName>
    </recommendedName>
</protein>
<reference evidence="2 3" key="1">
    <citation type="submission" date="2016-10" db="EMBL/GenBank/DDBJ databases">
        <title>Draft genome sequence of Coniochaeta ligniaria NRRL30616, a lignocellulolytic fungus for bioabatement of inhibitors in plant biomass hydrolysates.</title>
        <authorList>
            <consortium name="DOE Joint Genome Institute"/>
            <person name="Jimenez D.J."/>
            <person name="Hector R.E."/>
            <person name="Riley R."/>
            <person name="Sun H."/>
            <person name="Grigoriev I.V."/>
            <person name="Van Elsas J.D."/>
            <person name="Nichols N.N."/>
        </authorList>
    </citation>
    <scope>NUCLEOTIDE SEQUENCE [LARGE SCALE GENOMIC DNA]</scope>
    <source>
        <strain evidence="2 3">NRRL 30616</strain>
    </source>
</reference>
<dbReference type="Pfam" id="PF25482">
    <property type="entry name" value="DUF7905"/>
    <property type="match status" value="1"/>
</dbReference>
<accession>A0A1J7J4S5</accession>
<proteinExistence type="predicted"/>
<evidence type="ECO:0000313" key="3">
    <source>
        <dbReference type="Proteomes" id="UP000182658"/>
    </source>
</evidence>
<keyword evidence="3" id="KW-1185">Reference proteome</keyword>
<name>A0A1J7J4S5_9PEZI</name>
<dbReference type="InParanoid" id="A0A1J7J4S5"/>
<organism evidence="2 3">
    <name type="scientific">Coniochaeta ligniaria NRRL 30616</name>
    <dbReference type="NCBI Taxonomy" id="1408157"/>
    <lineage>
        <taxon>Eukaryota</taxon>
        <taxon>Fungi</taxon>
        <taxon>Dikarya</taxon>
        <taxon>Ascomycota</taxon>
        <taxon>Pezizomycotina</taxon>
        <taxon>Sordariomycetes</taxon>
        <taxon>Sordariomycetidae</taxon>
        <taxon>Coniochaetales</taxon>
        <taxon>Coniochaetaceae</taxon>
        <taxon>Coniochaeta</taxon>
    </lineage>
</organism>
<sequence length="481" mass="53727">MAGPRQKGPIQVTLLMASFGYKEADPDDMEFMTIIRQIETENAVVVEVDGENNWVDIYASTKDNATNAMDRVRAALKLEVGGAKVWHPSVLMAPVTVGKKGFMALLAQMPDGARPYMSPKAGPATNNAEFNQLYAKWQTGFREKLFQAVKQIRSTPSEMRMRVQLGTLLLQEWKKNVTEYTYGELENVIKRLGIRGTFSFSQMLGNAQLAHNLLTKIYASPSYFEPVGTRIGKLEQIKPKHTLILTTSGLKVETEVISVQDTDSGKAMLRLGAAKGYRRERRSRAVEIATSCPEHKYDWNLAVRTQVPVASLPFSHIDITNHSKFTRRPDPCEFPDVRMQQEFVRTFQVEQITGKTSWVFTIKGSSYAIEVALYNVIAAAGDDAGKLEEGGCGVDFFRPGWDDLLTARSVAAGVRELSEDCRELFPFLEKKLGDQDGVEALARRIAEVHNLVSGMDDKPPVRIAESVVPETEEEDLLLSWD</sequence>
<dbReference type="OrthoDB" id="4739136at2759"/>
<evidence type="ECO:0000313" key="2">
    <source>
        <dbReference type="EMBL" id="OIW34461.1"/>
    </source>
</evidence>
<dbReference type="InterPro" id="IPR057227">
    <property type="entry name" value="DUF7905"/>
</dbReference>
<feature type="domain" description="DUF7905" evidence="1">
    <location>
        <begin position="127"/>
        <end position="380"/>
    </location>
</feature>
<dbReference type="Proteomes" id="UP000182658">
    <property type="component" value="Unassembled WGS sequence"/>
</dbReference>
<dbReference type="AlphaFoldDB" id="A0A1J7J4S5"/>